<evidence type="ECO:0000313" key="2">
    <source>
        <dbReference type="Proteomes" id="UP000020773"/>
    </source>
</evidence>
<dbReference type="EMBL" id="JGDB01000184">
    <property type="protein sequence ID" value="EXY90355.1"/>
    <property type="molecule type" value="Genomic_DNA"/>
</dbReference>
<comment type="caution">
    <text evidence="1">The sequence shown here is derived from an EMBL/GenBank/DDBJ whole genome shotgun (WGS) entry which is preliminary data.</text>
</comment>
<proteinExistence type="predicted"/>
<dbReference type="PATRIC" id="fig|1339316.3.peg.2853"/>
<dbReference type="AlphaFoldDB" id="A0A015XCF6"/>
<reference evidence="1 2" key="1">
    <citation type="submission" date="2014-02" db="EMBL/GenBank/DDBJ databases">
        <authorList>
            <person name="Sears C."/>
            <person name="Carroll K."/>
            <person name="Sack B.R."/>
            <person name="Qadri F."/>
            <person name="Myers L.L."/>
            <person name="Chung G.-T."/>
            <person name="Escheverria P."/>
            <person name="Fraser C.M."/>
            <person name="Sadzewicz L."/>
            <person name="Shefchek K.A."/>
            <person name="Tallon L."/>
            <person name="Das S.P."/>
            <person name="Daugherty S."/>
            <person name="Mongodin E.F."/>
        </authorList>
    </citation>
    <scope>NUCLEOTIDE SEQUENCE [LARGE SCALE GENOMIC DNA]</scope>
    <source>
        <strain evidence="2">3998T(B)3</strain>
    </source>
</reference>
<sequence>VEEQTPLFPDGVIFIKEDTSIEYPLALVPFPQGRHKNGTRKQRENAKLIAAAPELFRACKEALKFVCVEEPAYDILCDAIKKATE</sequence>
<organism evidence="1 2">
    <name type="scientific">Bacteroides fragilis str. 3998T(B)3</name>
    <dbReference type="NCBI Taxonomy" id="1339316"/>
    <lineage>
        <taxon>Bacteria</taxon>
        <taxon>Pseudomonadati</taxon>
        <taxon>Bacteroidota</taxon>
        <taxon>Bacteroidia</taxon>
        <taxon>Bacteroidales</taxon>
        <taxon>Bacteroidaceae</taxon>
        <taxon>Bacteroides</taxon>
    </lineage>
</organism>
<dbReference type="Proteomes" id="UP000020773">
    <property type="component" value="Unassembled WGS sequence"/>
</dbReference>
<accession>A0A015XCF6</accession>
<evidence type="ECO:0000313" key="1">
    <source>
        <dbReference type="EMBL" id="EXY90355.1"/>
    </source>
</evidence>
<protein>
    <submittedName>
        <fullName evidence="1">Uncharacterized protein</fullName>
    </submittedName>
</protein>
<feature type="non-terminal residue" evidence="1">
    <location>
        <position position="1"/>
    </location>
</feature>
<name>A0A015XCF6_BACFG</name>
<dbReference type="RefSeq" id="WP_042971536.1">
    <property type="nucleotide sequence ID" value="NZ_JGDB01000184.1"/>
</dbReference>
<gene>
    <name evidence="1" type="ORF">M125_2992</name>
</gene>